<organism evidence="1 2">
    <name type="scientific">Trichinella patagoniensis</name>
    <dbReference type="NCBI Taxonomy" id="990121"/>
    <lineage>
        <taxon>Eukaryota</taxon>
        <taxon>Metazoa</taxon>
        <taxon>Ecdysozoa</taxon>
        <taxon>Nematoda</taxon>
        <taxon>Enoplea</taxon>
        <taxon>Dorylaimia</taxon>
        <taxon>Trichinellida</taxon>
        <taxon>Trichinellidae</taxon>
        <taxon>Trichinella</taxon>
    </lineage>
</organism>
<dbReference type="EMBL" id="JYDQ01004515">
    <property type="protein sequence ID" value="KRX93777.1"/>
    <property type="molecule type" value="Genomic_DNA"/>
</dbReference>
<keyword evidence="2" id="KW-1185">Reference proteome</keyword>
<reference evidence="1 2" key="1">
    <citation type="submission" date="2015-01" db="EMBL/GenBank/DDBJ databases">
        <title>Evolution of Trichinella species and genotypes.</title>
        <authorList>
            <person name="Korhonen P.K."/>
            <person name="Edoardo P."/>
            <person name="Giuseppe L.R."/>
            <person name="Gasser R.B."/>
        </authorList>
    </citation>
    <scope>NUCLEOTIDE SEQUENCE [LARGE SCALE GENOMIC DNA]</scope>
    <source>
        <strain evidence="1">ISS2496</strain>
    </source>
</reference>
<proteinExistence type="predicted"/>
<sequence>MELSLSHTLYLFNIFREYDGKDNCAQYEFLEYP</sequence>
<evidence type="ECO:0000313" key="1">
    <source>
        <dbReference type="EMBL" id="KRX93777.1"/>
    </source>
</evidence>
<comment type="caution">
    <text evidence="1">The sequence shown here is derived from an EMBL/GenBank/DDBJ whole genome shotgun (WGS) entry which is preliminary data.</text>
</comment>
<protein>
    <submittedName>
        <fullName evidence="1">Uncharacterized protein</fullName>
    </submittedName>
</protein>
<dbReference type="AlphaFoldDB" id="A0A0V0Y088"/>
<evidence type="ECO:0000313" key="2">
    <source>
        <dbReference type="Proteomes" id="UP000054783"/>
    </source>
</evidence>
<name>A0A0V0Y088_9BILA</name>
<dbReference type="Proteomes" id="UP000054783">
    <property type="component" value="Unassembled WGS sequence"/>
</dbReference>
<gene>
    <name evidence="1" type="ORF">T12_14117</name>
</gene>
<accession>A0A0V0Y088</accession>